<feature type="transmembrane region" description="Helical" evidence="7">
    <location>
        <begin position="199"/>
        <end position="220"/>
    </location>
</feature>
<keyword evidence="9" id="KW-1185">Reference proteome</keyword>
<evidence type="ECO:0000313" key="10">
    <source>
        <dbReference type="WBParaSite" id="Pan_g1560.t1"/>
    </source>
</evidence>
<feature type="domain" description="ABC transporter" evidence="8">
    <location>
        <begin position="443"/>
        <end position="668"/>
    </location>
</feature>
<evidence type="ECO:0000256" key="7">
    <source>
        <dbReference type="SAM" id="Phobius"/>
    </source>
</evidence>
<evidence type="ECO:0000256" key="1">
    <source>
        <dbReference type="ARBA" id="ARBA00004141"/>
    </source>
</evidence>
<sequence>MRKFQCLRLLLVKDFRTTIRRWGSLIVDAILFAILIAFCYWLMKEIGHKKAEKKSTEEKLANLDDVVVIKWPKKLDYTDRKRVEISMNENFCPNLKIDRKGGEDKPGVTLHVTKYDKTGVEYDIQVISEKSLVNTKEMYPNIYGVWNDFQSSQPINSVKTAYLSQLCFNLAFANITKQKIPPLEAMVMPETVKPSPFTYLGPFFIFIMLIMAVLLIREVCIEKEIGIHTYMVTMGLPRFTFYLSHLVFALAKFYIFLAVTLGLAIWLKGMNGLYFVICVFLFTNVVIAWMIMSAVLCYRSIYAILLVTAPILIMFAIHLAFIGQQVLFNSMMASIYCAVNPVTAFMLLLYHMDFTIGISEKFHLIDNFEYYLPMAIPGGILILQSIILLLLAFYFDYVLPLDNLPKEHPFFFLGFGKKKAKKPDADADDTEPETETKVPRDQLNIIELTKRWSNGDYGVNKATFSAKIGECTALLGHNGAGKSTVFGCLTGFLKPTSGTIEFPENEDCEEDRRVGYCPQWNPLFPKLTVKEHLALYCELLTGFEPTKENVKNLIIELQLYEARNTRSENLSGGMKRKLSLGIALISDAKVVLLDEPTSGMDMVARKNTFKMIAKAKQTHAVILTTHYMDEADKLADAVVVMVRGHVVAKGSPGHLKGKFGVAVVLVVYFDFPYTVDRDVLVAAIKAVMFVVQKHCPLAVLDSPIAGQVDILLTSANRREFTFLFAELEERKEELHIQSFNCKMNTLDQVFIKITDKTENVKDRADPSQLIREFISCRRNVSTGAGLFFHQFHGLAMRKWQNTRRDYIQPFLLLLCIFLAAAAMAYFHFKRKGAATDSDFMEESLALADYQHMSISLYGHDKIGLQSNLKKIANKHEYVEVKLPANNTRIQILQDKRFLLPPRGLAYFFETYPNVTMYFNKGFPNGPYFGIDAYFQALIPNKIKTNLALKIIAVKDKKNVLKESGNSLNPSLVALMVMCLVFPVIFAVPGFLYADERFAGAIHLYKRTRLSYFVYWFVGFLTDAFMCGIVIAIIMGFIYIFDGYSHYLLLVLFVGILLTAAAFLAQCYAASLVLSSGAVTFAMLIVINILMFFAIQKGMDMLAFYVPAVRFCIFIFPSLAMHHYFDTVFKNSGEPEEKSFLDLLECPNKNSCENPLLVLGVCAFLNLVIFFLVALAPWRHLCRPRPRALAPTFKSDDVIAEQVRCDVEPIDNFAIVSKYLRKDFGKRVAVRDFSIGVNKSECFGLLGANGAGKSTAFNMLTALIRPSDGKAFVAAVSVLRKPEFGYCPQIEAMLQNLTVFETMLLFARLNGSRRAKDCADLVLQCLRLTLKRDILIKHCSGGEKRRVSIAIALMTNPAILMLDEPTAGVDPHTRRFILDTLLTLKSCGGAVLLTSHSMEECEQLCNRIGFLVQGRLVGIGTSQHLKQKYGNEYQITVILTEPNQLLAVQLHDSITAKFNATLIDDTRGKHLYWKFTKTGTPLSVLYADLDKVIDIVCATPEITKAQIENYFITAMDLEDVFVGMNNEQPVPQLL</sequence>
<dbReference type="SMART" id="SM00382">
    <property type="entry name" value="AAA"/>
    <property type="match status" value="2"/>
</dbReference>
<dbReference type="Gene3D" id="3.40.50.300">
    <property type="entry name" value="P-loop containing nucleotide triphosphate hydrolases"/>
    <property type="match status" value="2"/>
</dbReference>
<dbReference type="Pfam" id="PF12698">
    <property type="entry name" value="ABC2_membrane_3"/>
    <property type="match status" value="2"/>
</dbReference>
<dbReference type="CDD" id="cd03263">
    <property type="entry name" value="ABC_subfamily_A"/>
    <property type="match status" value="2"/>
</dbReference>
<feature type="transmembrane region" description="Helical" evidence="7">
    <location>
        <begin position="1071"/>
        <end position="1094"/>
    </location>
</feature>
<name>A0A7E4V237_PANRE</name>
<dbReference type="SUPFAM" id="SSF52540">
    <property type="entry name" value="P-loop containing nucleoside triphosphate hydrolases"/>
    <property type="match status" value="2"/>
</dbReference>
<evidence type="ECO:0000259" key="8">
    <source>
        <dbReference type="PROSITE" id="PS50893"/>
    </source>
</evidence>
<keyword evidence="5 7" id="KW-1133">Transmembrane helix</keyword>
<feature type="transmembrane region" description="Helical" evidence="7">
    <location>
        <begin position="273"/>
        <end position="295"/>
    </location>
</feature>
<accession>A0A7E4V237</accession>
<dbReference type="FunFam" id="3.40.50.300:FF:001598">
    <property type="entry name" value="ABC transporter ced-7"/>
    <property type="match status" value="1"/>
</dbReference>
<dbReference type="PROSITE" id="PS50893">
    <property type="entry name" value="ABC_TRANSPORTER_2"/>
    <property type="match status" value="2"/>
</dbReference>
<feature type="transmembrane region" description="Helical" evidence="7">
    <location>
        <begin position="1101"/>
        <end position="1124"/>
    </location>
</feature>
<keyword evidence="4" id="KW-0067">ATP-binding</keyword>
<evidence type="ECO:0000256" key="2">
    <source>
        <dbReference type="ARBA" id="ARBA00022692"/>
    </source>
</evidence>
<feature type="transmembrane region" description="Helical" evidence="7">
    <location>
        <begin position="370"/>
        <end position="395"/>
    </location>
</feature>
<dbReference type="InterPro" id="IPR003593">
    <property type="entry name" value="AAA+_ATPase"/>
</dbReference>
<dbReference type="GO" id="GO:0005524">
    <property type="term" value="F:ATP binding"/>
    <property type="evidence" value="ECO:0007669"/>
    <property type="project" value="UniProtKB-KW"/>
</dbReference>
<dbReference type="WBParaSite" id="Pan_g1560.t1">
    <property type="protein sequence ID" value="Pan_g1560.t1"/>
    <property type="gene ID" value="Pan_g1560"/>
</dbReference>
<dbReference type="InterPro" id="IPR026082">
    <property type="entry name" value="ABCA"/>
</dbReference>
<feature type="transmembrane region" description="Helical" evidence="7">
    <location>
        <begin position="1156"/>
        <end position="1177"/>
    </location>
</feature>
<dbReference type="InterPro" id="IPR003439">
    <property type="entry name" value="ABC_transporter-like_ATP-bd"/>
</dbReference>
<keyword evidence="2 7" id="KW-0812">Transmembrane</keyword>
<feature type="transmembrane region" description="Helical" evidence="7">
    <location>
        <begin position="21"/>
        <end position="43"/>
    </location>
</feature>
<feature type="transmembrane region" description="Helical" evidence="7">
    <location>
        <begin position="241"/>
        <end position="267"/>
    </location>
</feature>
<feature type="transmembrane region" description="Helical" evidence="7">
    <location>
        <begin position="327"/>
        <end position="350"/>
    </location>
</feature>
<dbReference type="GO" id="GO:0140359">
    <property type="term" value="F:ABC-type transporter activity"/>
    <property type="evidence" value="ECO:0007669"/>
    <property type="project" value="InterPro"/>
</dbReference>
<dbReference type="Proteomes" id="UP000492821">
    <property type="component" value="Unassembled WGS sequence"/>
</dbReference>
<dbReference type="PANTHER" id="PTHR19229">
    <property type="entry name" value="ATP-BINDING CASSETTE TRANSPORTER SUBFAMILY A ABCA"/>
    <property type="match status" value="1"/>
</dbReference>
<dbReference type="GO" id="GO:0016020">
    <property type="term" value="C:membrane"/>
    <property type="evidence" value="ECO:0007669"/>
    <property type="project" value="UniProtKB-SubCell"/>
</dbReference>
<keyword evidence="6 7" id="KW-0472">Membrane</keyword>
<feature type="transmembrane region" description="Helical" evidence="7">
    <location>
        <begin position="302"/>
        <end position="321"/>
    </location>
</feature>
<feature type="domain" description="ABC transporter" evidence="8">
    <location>
        <begin position="1214"/>
        <end position="1437"/>
    </location>
</feature>
<feature type="transmembrane region" description="Helical" evidence="7">
    <location>
        <begin position="971"/>
        <end position="992"/>
    </location>
</feature>
<reference evidence="9" key="1">
    <citation type="journal article" date="2013" name="Genetics">
        <title>The draft genome and transcriptome of Panagrellus redivivus are shaped by the harsh demands of a free-living lifestyle.</title>
        <authorList>
            <person name="Srinivasan J."/>
            <person name="Dillman A.R."/>
            <person name="Macchietto M.G."/>
            <person name="Heikkinen L."/>
            <person name="Lakso M."/>
            <person name="Fracchia K.M."/>
            <person name="Antoshechkin I."/>
            <person name="Mortazavi A."/>
            <person name="Wong G."/>
            <person name="Sternberg P.W."/>
        </authorList>
    </citation>
    <scope>NUCLEOTIDE SEQUENCE [LARGE SCALE GENOMIC DNA]</scope>
    <source>
        <strain evidence="9">MT8872</strain>
    </source>
</reference>
<evidence type="ECO:0000313" key="9">
    <source>
        <dbReference type="Proteomes" id="UP000492821"/>
    </source>
</evidence>
<dbReference type="GO" id="GO:0005319">
    <property type="term" value="F:lipid transporter activity"/>
    <property type="evidence" value="ECO:0007669"/>
    <property type="project" value="TreeGrafter"/>
</dbReference>
<keyword evidence="3" id="KW-0547">Nucleotide-binding</keyword>
<feature type="transmembrane region" description="Helical" evidence="7">
    <location>
        <begin position="806"/>
        <end position="826"/>
    </location>
</feature>
<dbReference type="GO" id="GO:0016887">
    <property type="term" value="F:ATP hydrolysis activity"/>
    <property type="evidence" value="ECO:0007669"/>
    <property type="project" value="InterPro"/>
</dbReference>
<feature type="transmembrane region" description="Helical" evidence="7">
    <location>
        <begin position="1012"/>
        <end position="1039"/>
    </location>
</feature>
<dbReference type="Pfam" id="PF00005">
    <property type="entry name" value="ABC_tran"/>
    <property type="match status" value="2"/>
</dbReference>
<evidence type="ECO:0000256" key="6">
    <source>
        <dbReference type="ARBA" id="ARBA00023136"/>
    </source>
</evidence>
<comment type="subcellular location">
    <subcellularLocation>
        <location evidence="1">Membrane</location>
        <topology evidence="1">Multi-pass membrane protein</topology>
    </subcellularLocation>
</comment>
<reference evidence="10" key="2">
    <citation type="submission" date="2020-10" db="UniProtKB">
        <authorList>
            <consortium name="WormBaseParasite"/>
        </authorList>
    </citation>
    <scope>IDENTIFICATION</scope>
</reference>
<dbReference type="PROSITE" id="PS00211">
    <property type="entry name" value="ABC_TRANSPORTER_1"/>
    <property type="match status" value="2"/>
</dbReference>
<dbReference type="InterPro" id="IPR027417">
    <property type="entry name" value="P-loop_NTPase"/>
</dbReference>
<dbReference type="PANTHER" id="PTHR19229:SF151">
    <property type="entry name" value="ABC TRANSPORTER DOMAIN-CONTAINING PROTEIN"/>
    <property type="match status" value="1"/>
</dbReference>
<protein>
    <submittedName>
        <fullName evidence="10">ABC transporter domain-containing protein</fullName>
    </submittedName>
</protein>
<evidence type="ECO:0000256" key="4">
    <source>
        <dbReference type="ARBA" id="ARBA00022840"/>
    </source>
</evidence>
<feature type="transmembrane region" description="Helical" evidence="7">
    <location>
        <begin position="1046"/>
        <end position="1065"/>
    </location>
</feature>
<dbReference type="InterPro" id="IPR017871">
    <property type="entry name" value="ABC_transporter-like_CS"/>
</dbReference>
<organism evidence="9 10">
    <name type="scientific">Panagrellus redivivus</name>
    <name type="common">Microworm</name>
    <dbReference type="NCBI Taxonomy" id="6233"/>
    <lineage>
        <taxon>Eukaryota</taxon>
        <taxon>Metazoa</taxon>
        <taxon>Ecdysozoa</taxon>
        <taxon>Nematoda</taxon>
        <taxon>Chromadorea</taxon>
        <taxon>Rhabditida</taxon>
        <taxon>Tylenchina</taxon>
        <taxon>Panagrolaimomorpha</taxon>
        <taxon>Panagrolaimoidea</taxon>
        <taxon>Panagrolaimidae</taxon>
        <taxon>Panagrellus</taxon>
    </lineage>
</organism>
<evidence type="ECO:0000256" key="5">
    <source>
        <dbReference type="ARBA" id="ARBA00022989"/>
    </source>
</evidence>
<dbReference type="InterPro" id="IPR013525">
    <property type="entry name" value="ABC2_TM"/>
</dbReference>
<evidence type="ECO:0000256" key="3">
    <source>
        <dbReference type="ARBA" id="ARBA00022741"/>
    </source>
</evidence>
<proteinExistence type="predicted"/>